<dbReference type="PROSITE" id="PS50943">
    <property type="entry name" value="HTH_CROC1"/>
    <property type="match status" value="1"/>
</dbReference>
<dbReference type="CDD" id="cd00093">
    <property type="entry name" value="HTH_XRE"/>
    <property type="match status" value="1"/>
</dbReference>
<comment type="caution">
    <text evidence="2">The sequence shown here is derived from an EMBL/GenBank/DDBJ whole genome shotgun (WGS) entry which is preliminary data.</text>
</comment>
<dbReference type="PRINTS" id="PR00364">
    <property type="entry name" value="DISEASERSIST"/>
</dbReference>
<dbReference type="Gene3D" id="1.10.10.10">
    <property type="entry name" value="Winged helix-like DNA-binding domain superfamily/Winged helix DNA-binding domain"/>
    <property type="match status" value="1"/>
</dbReference>
<dbReference type="PANTHER" id="PTHR47691:SF3">
    <property type="entry name" value="HTH-TYPE TRANSCRIPTIONAL REGULATOR RV0890C-RELATED"/>
    <property type="match status" value="1"/>
</dbReference>
<proteinExistence type="predicted"/>
<reference evidence="2 3" key="1">
    <citation type="journal article" date="2019" name="Int. J. Syst. Evol. Microbiol.">
        <title>The Global Catalogue of Microorganisms (GCM) 10K type strain sequencing project: providing services to taxonomists for standard genome sequencing and annotation.</title>
        <authorList>
            <consortium name="The Broad Institute Genomics Platform"/>
            <consortium name="The Broad Institute Genome Sequencing Center for Infectious Disease"/>
            <person name="Wu L."/>
            <person name="Ma J."/>
        </authorList>
    </citation>
    <scope>NUCLEOTIDE SEQUENCE [LARGE SCALE GENOMIC DNA]</scope>
    <source>
        <strain evidence="2 3">JCM 14900</strain>
    </source>
</reference>
<keyword evidence="3" id="KW-1185">Reference proteome</keyword>
<dbReference type="RefSeq" id="WP_248148376.1">
    <property type="nucleotide sequence ID" value="NZ_BAAAOF010000004.1"/>
</dbReference>
<dbReference type="Gene3D" id="1.10.260.40">
    <property type="entry name" value="lambda repressor-like DNA-binding domains"/>
    <property type="match status" value="1"/>
</dbReference>
<dbReference type="Gene3D" id="1.25.40.10">
    <property type="entry name" value="Tetratricopeptide repeat domain"/>
    <property type="match status" value="1"/>
</dbReference>
<dbReference type="InterPro" id="IPR027417">
    <property type="entry name" value="P-loop_NTPase"/>
</dbReference>
<dbReference type="Pfam" id="PF25872">
    <property type="entry name" value="HTH_77"/>
    <property type="match status" value="1"/>
</dbReference>
<evidence type="ECO:0000259" key="1">
    <source>
        <dbReference type="PROSITE" id="PS50943"/>
    </source>
</evidence>
<dbReference type="PANTHER" id="PTHR47691">
    <property type="entry name" value="REGULATOR-RELATED"/>
    <property type="match status" value="1"/>
</dbReference>
<dbReference type="InterPro" id="IPR036388">
    <property type="entry name" value="WH-like_DNA-bd_sf"/>
</dbReference>
<dbReference type="SMART" id="SM00530">
    <property type="entry name" value="HTH_XRE"/>
    <property type="match status" value="1"/>
</dbReference>
<dbReference type="Gene3D" id="3.40.50.300">
    <property type="entry name" value="P-loop containing nucleotide triphosphate hydrolases"/>
    <property type="match status" value="1"/>
</dbReference>
<dbReference type="InterPro" id="IPR011990">
    <property type="entry name" value="TPR-like_helical_dom_sf"/>
</dbReference>
<gene>
    <name evidence="2" type="ORF">GCM10009775_22240</name>
</gene>
<dbReference type="SUPFAM" id="SSF48452">
    <property type="entry name" value="TPR-like"/>
    <property type="match status" value="1"/>
</dbReference>
<dbReference type="SUPFAM" id="SSF52540">
    <property type="entry name" value="P-loop containing nucleoside triphosphate hydrolases"/>
    <property type="match status" value="1"/>
</dbReference>
<dbReference type="InterPro" id="IPR049945">
    <property type="entry name" value="AAA_22"/>
</dbReference>
<name>A0ABN2PUM9_9MICO</name>
<feature type="domain" description="HTH cro/C1-type" evidence="1">
    <location>
        <begin position="9"/>
        <end position="65"/>
    </location>
</feature>
<evidence type="ECO:0000313" key="2">
    <source>
        <dbReference type="EMBL" id="GAA1929731.1"/>
    </source>
</evidence>
<dbReference type="InterPro" id="IPR058852">
    <property type="entry name" value="HTH_77"/>
</dbReference>
<organism evidence="2 3">
    <name type="scientific">Microbacterium aoyamense</name>
    <dbReference type="NCBI Taxonomy" id="344166"/>
    <lineage>
        <taxon>Bacteria</taxon>
        <taxon>Bacillati</taxon>
        <taxon>Actinomycetota</taxon>
        <taxon>Actinomycetes</taxon>
        <taxon>Micrococcales</taxon>
        <taxon>Microbacteriaceae</taxon>
        <taxon>Microbacterium</taxon>
    </lineage>
</organism>
<dbReference type="Pfam" id="PF13401">
    <property type="entry name" value="AAA_22"/>
    <property type="match status" value="1"/>
</dbReference>
<dbReference type="Proteomes" id="UP001501343">
    <property type="component" value="Unassembled WGS sequence"/>
</dbReference>
<sequence length="735" mass="79469">MSPSLGELLRERRIASGLSLEALSAISGISDRTISNLERGVSAVPQRRTLIDLLKALDVTGEEEQDLLRLARAPRQPVKGTGASAILAPHLIADFTGRVDILEEVQRRLHTGEPDTALSVLVISGAPGVGKTTLALEAMRRVDSSAIRCLFVDLHGLDPVPLSPLRILQALISQLPDTTAADTLDAAIGQWQRVTSDQAICVVLDNAAGEAQVRPVLAASAGTAVLITSRRSLSGIADARRVALGSLDRTDSVHLLGRIIPAQQRTEESLERLAELCDDLPLALRIAGNRIAARPRWSADDFAVKMSGRQNPLSTLVAGDLAVHTALALSYDQLDTRSRRLFRHLALIEGGTFDAQLAAATDGADTDDTEDRLDELCDLGLLEARGANRYRLHDLVRFFADTNLRLTEPDATKPAERLRRWILHTTQNAGSWFEPDPADVASPGMTFRSADDARAWLLVEAPHWLAAVRAAASAGEHATVLATADALHWFSDTWPAWEYWYRLFSLSAQAAIDAGDPRNEAVHNGYLAWVQIRTHDFTAGVVTANAALAAADRADDDSQRGWSLYYVAWALTASGQFDDAAESAAEALGRFTIAGDEEGVTQILALTAHVLSQTGRLEESVQHYRRILDQLDVRGPSLPRNIAMVTSTSAKTLMAEALTKAGNPRYALDTMPGVIIEATEHAHIGGQAAGHLELARAAAAIDDEALRAHHLQRARHLADEHQLRHVLLEVSGMEA</sequence>
<dbReference type="InterPro" id="IPR010982">
    <property type="entry name" value="Lambda_DNA-bd_dom_sf"/>
</dbReference>
<dbReference type="InterPro" id="IPR001387">
    <property type="entry name" value="Cro/C1-type_HTH"/>
</dbReference>
<accession>A0ABN2PUM9</accession>
<evidence type="ECO:0000313" key="3">
    <source>
        <dbReference type="Proteomes" id="UP001501343"/>
    </source>
</evidence>
<dbReference type="Pfam" id="PF13560">
    <property type="entry name" value="HTH_31"/>
    <property type="match status" value="1"/>
</dbReference>
<dbReference type="SUPFAM" id="SSF47413">
    <property type="entry name" value="lambda repressor-like DNA-binding domains"/>
    <property type="match status" value="1"/>
</dbReference>
<protein>
    <recommendedName>
        <fullName evidence="1">HTH cro/C1-type domain-containing protein</fullName>
    </recommendedName>
</protein>
<dbReference type="EMBL" id="BAAAOF010000004">
    <property type="protein sequence ID" value="GAA1929731.1"/>
    <property type="molecule type" value="Genomic_DNA"/>
</dbReference>